<gene>
    <name evidence="2" type="ORF">GGD69_003450</name>
    <name evidence="1" type="ORF">OI25_3134</name>
</gene>
<evidence type="ECO:0000313" key="2">
    <source>
        <dbReference type="EMBL" id="MBB6202582.1"/>
    </source>
</evidence>
<dbReference type="KEGG" id="bfn:OI25_3134"/>
<accession>A0AAW3UYV1</accession>
<name>A0AAW3UYV1_9BURK</name>
<reference evidence="1 3" key="1">
    <citation type="journal article" date="2015" name="Genome Announc.">
        <title>Complete genome sequences for 59 burkholderia isolates, both pathogenic and near neighbor.</title>
        <authorList>
            <person name="Johnson S.L."/>
            <person name="Bishop-Lilly K.A."/>
            <person name="Ladner J.T."/>
            <person name="Daligault H.E."/>
            <person name="Davenport K.W."/>
            <person name="Jaissle J."/>
            <person name="Frey K.G."/>
            <person name="Koroleva G.I."/>
            <person name="Bruce D.C."/>
            <person name="Coyne S.R."/>
            <person name="Broomall S.M."/>
            <person name="Li P.E."/>
            <person name="Teshima H."/>
            <person name="Gibbons H.S."/>
            <person name="Palacios G.F."/>
            <person name="Rosenzweig C.N."/>
            <person name="Redden C.L."/>
            <person name="Xu Y."/>
            <person name="Minogue T.D."/>
            <person name="Chain P.S."/>
        </authorList>
    </citation>
    <scope>NUCLEOTIDE SEQUENCE [LARGE SCALE GENOMIC DNA]</scope>
    <source>
        <strain evidence="1 3">ATCC BAA-463</strain>
    </source>
</reference>
<dbReference type="Proteomes" id="UP000518681">
    <property type="component" value="Unassembled WGS sequence"/>
</dbReference>
<dbReference type="EMBL" id="JACIIK010000006">
    <property type="protein sequence ID" value="MBB6202582.1"/>
    <property type="molecule type" value="Genomic_DNA"/>
</dbReference>
<reference evidence="2 4" key="2">
    <citation type="submission" date="2020-08" db="EMBL/GenBank/DDBJ databases">
        <title>Genomic Encyclopedia of Type Strains, Phase IV (KMG-V): Genome sequencing to study the core and pangenomes of soil and plant-associated prokaryotes.</title>
        <authorList>
            <person name="Whitman W."/>
        </authorList>
    </citation>
    <scope>NUCLEOTIDE SEQUENCE [LARGE SCALE GENOMIC DNA]</scope>
    <source>
        <strain evidence="2 4">SEMIA 4013</strain>
    </source>
</reference>
<protein>
    <submittedName>
        <fullName evidence="2">Uncharacterized protein</fullName>
    </submittedName>
</protein>
<dbReference type="EMBL" id="CP010026">
    <property type="protein sequence ID" value="AJZ59113.1"/>
    <property type="molecule type" value="Genomic_DNA"/>
</dbReference>
<sequence length="48" mass="5204">MVVAAMGTLRRSGRNAAAFGRLRKTGKMARYGLRSKPYSPNSHEGHAS</sequence>
<evidence type="ECO:0000313" key="3">
    <source>
        <dbReference type="Proteomes" id="UP000032614"/>
    </source>
</evidence>
<proteinExistence type="predicted"/>
<evidence type="ECO:0000313" key="1">
    <source>
        <dbReference type="EMBL" id="AJZ59113.1"/>
    </source>
</evidence>
<dbReference type="Proteomes" id="UP000032614">
    <property type="component" value="Chromosome 1"/>
</dbReference>
<dbReference type="AlphaFoldDB" id="A0AAW3UYV1"/>
<organism evidence="2 4">
    <name type="scientific">Paraburkholderia fungorum</name>
    <dbReference type="NCBI Taxonomy" id="134537"/>
    <lineage>
        <taxon>Bacteria</taxon>
        <taxon>Pseudomonadati</taxon>
        <taxon>Pseudomonadota</taxon>
        <taxon>Betaproteobacteria</taxon>
        <taxon>Burkholderiales</taxon>
        <taxon>Burkholderiaceae</taxon>
        <taxon>Paraburkholderia</taxon>
    </lineage>
</organism>
<evidence type="ECO:0000313" key="4">
    <source>
        <dbReference type="Proteomes" id="UP000518681"/>
    </source>
</evidence>